<dbReference type="EMBL" id="UGSG01000001">
    <property type="protein sequence ID" value="SUA78229.1"/>
    <property type="molecule type" value="Genomic_DNA"/>
</dbReference>
<evidence type="ECO:0000313" key="3">
    <source>
        <dbReference type="Proteomes" id="UP000254573"/>
    </source>
</evidence>
<feature type="coiled-coil region" evidence="1">
    <location>
        <begin position="21"/>
        <end position="55"/>
    </location>
</feature>
<keyword evidence="1" id="KW-0175">Coiled coil</keyword>
<accession>A0A378YPA0</accession>
<dbReference type="Proteomes" id="UP000254573">
    <property type="component" value="Unassembled WGS sequence"/>
</dbReference>
<dbReference type="RefSeq" id="WP_115344426.1">
    <property type="nucleotide sequence ID" value="NZ_CP009553.3"/>
</dbReference>
<sequence>MTPLQKIVGTLLALAGIALLFAVQQLRLDAAERRAQTAEKEAVQLVADLNDARENPVVITKYVDRVREIRVKGDTIIQKVPVYVSAEADAACTVPAGFVRLHDAAARNATLDDPGTADARPSGVALSAVAETVADNYTAYHELAARFDALRDKLRASPYVTIEEDEGRAR</sequence>
<proteinExistence type="predicted"/>
<evidence type="ECO:0000313" key="2">
    <source>
        <dbReference type="EMBL" id="SUA78229.1"/>
    </source>
</evidence>
<dbReference type="AlphaFoldDB" id="A0A378YPA0"/>
<dbReference type="OrthoDB" id="6058858at2"/>
<evidence type="ECO:0000256" key="1">
    <source>
        <dbReference type="SAM" id="Coils"/>
    </source>
</evidence>
<name>A0A378YPA0_9BURK</name>
<gene>
    <name evidence="2" type="ORF">NCTC13160_02417</name>
</gene>
<protein>
    <submittedName>
        <fullName evidence="2">Uncharacterized protein</fullName>
    </submittedName>
</protein>
<reference evidence="2 3" key="1">
    <citation type="submission" date="2018-06" db="EMBL/GenBank/DDBJ databases">
        <authorList>
            <consortium name="Pathogen Informatics"/>
            <person name="Doyle S."/>
        </authorList>
    </citation>
    <scope>NUCLEOTIDE SEQUENCE [LARGE SCALE GENOMIC DNA]</scope>
    <source>
        <strain evidence="2 3">NCTC13160</strain>
    </source>
</reference>
<organism evidence="2 3">
    <name type="scientific">Pandoraea pnomenusa</name>
    <dbReference type="NCBI Taxonomy" id="93220"/>
    <lineage>
        <taxon>Bacteria</taxon>
        <taxon>Pseudomonadati</taxon>
        <taxon>Pseudomonadota</taxon>
        <taxon>Betaproteobacteria</taxon>
        <taxon>Burkholderiales</taxon>
        <taxon>Burkholderiaceae</taxon>
        <taxon>Pandoraea</taxon>
    </lineage>
</organism>